<dbReference type="AlphaFoldDB" id="A0A2C6KN78"/>
<dbReference type="RefSeq" id="XP_067920275.1">
    <property type="nucleotide sequence ID" value="XM_068067750.1"/>
</dbReference>
<organism evidence="3 4">
    <name type="scientific">Cystoisospora suis</name>
    <dbReference type="NCBI Taxonomy" id="483139"/>
    <lineage>
        <taxon>Eukaryota</taxon>
        <taxon>Sar</taxon>
        <taxon>Alveolata</taxon>
        <taxon>Apicomplexa</taxon>
        <taxon>Conoidasida</taxon>
        <taxon>Coccidia</taxon>
        <taxon>Eucoccidiorida</taxon>
        <taxon>Eimeriorina</taxon>
        <taxon>Sarcocystidae</taxon>
        <taxon>Cystoisospora</taxon>
    </lineage>
</organism>
<keyword evidence="4" id="KW-1185">Reference proteome</keyword>
<evidence type="ECO:0000313" key="3">
    <source>
        <dbReference type="EMBL" id="PHJ18569.1"/>
    </source>
</evidence>
<dbReference type="Gene3D" id="2.60.40.1320">
    <property type="entry name" value="SRS domain"/>
    <property type="match status" value="1"/>
</dbReference>
<name>A0A2C6KN78_9APIC</name>
<dbReference type="Pfam" id="PF04092">
    <property type="entry name" value="SAG"/>
    <property type="match status" value="1"/>
</dbReference>
<gene>
    <name evidence="3" type="ORF">CSUI_007605</name>
</gene>
<dbReference type="InterPro" id="IPR007226">
    <property type="entry name" value="SRS_dom"/>
</dbReference>
<evidence type="ECO:0000256" key="1">
    <source>
        <dbReference type="SAM" id="SignalP"/>
    </source>
</evidence>
<evidence type="ECO:0000313" key="4">
    <source>
        <dbReference type="Proteomes" id="UP000221165"/>
    </source>
</evidence>
<evidence type="ECO:0000259" key="2">
    <source>
        <dbReference type="Pfam" id="PF04092"/>
    </source>
</evidence>
<feature type="non-terminal residue" evidence="3">
    <location>
        <position position="157"/>
    </location>
</feature>
<keyword evidence="1" id="KW-0732">Signal</keyword>
<dbReference type="GO" id="GO:0016020">
    <property type="term" value="C:membrane"/>
    <property type="evidence" value="ECO:0007669"/>
    <property type="project" value="InterPro"/>
</dbReference>
<feature type="signal peptide" evidence="1">
    <location>
        <begin position="1"/>
        <end position="21"/>
    </location>
</feature>
<proteinExistence type="predicted"/>
<sequence length="157" mass="16309">MGRCCMPRCAALLLGVLVAAGGTTFPEIATAQQDPDEFSTCHDSEEQISLVASLDAPVKFSCAAGSTLKPQTALSEKKDVALDSQCSQEVSFSTLGFTAQLTDAPKGRLGGTPQATQYQLSFTKLPAAEENICYVCEASKANPDVSSKVGLPNGGSD</sequence>
<comment type="caution">
    <text evidence="3">The sequence shown here is derived from an EMBL/GenBank/DDBJ whole genome shotgun (WGS) entry which is preliminary data.</text>
</comment>
<dbReference type="GeneID" id="94430961"/>
<dbReference type="VEuPathDB" id="ToxoDB:CSUI_007605"/>
<protein>
    <recommendedName>
        <fullName evidence="2">SRS domain-containing protein</fullName>
    </recommendedName>
</protein>
<dbReference type="EMBL" id="MIGC01004059">
    <property type="protein sequence ID" value="PHJ18569.1"/>
    <property type="molecule type" value="Genomic_DNA"/>
</dbReference>
<accession>A0A2C6KN78</accession>
<feature type="chain" id="PRO_5012948422" description="SRS domain-containing protein" evidence="1">
    <location>
        <begin position="22"/>
        <end position="157"/>
    </location>
</feature>
<dbReference type="InterPro" id="IPR036755">
    <property type="entry name" value="SRS_dom_sf"/>
</dbReference>
<dbReference type="Proteomes" id="UP000221165">
    <property type="component" value="Unassembled WGS sequence"/>
</dbReference>
<reference evidence="3 4" key="1">
    <citation type="journal article" date="2017" name="Int. J. Parasitol.">
        <title>The genome of the protozoan parasite Cystoisospora suis and a reverse vaccinology approach to identify vaccine candidates.</title>
        <authorList>
            <person name="Palmieri N."/>
            <person name="Shrestha A."/>
            <person name="Ruttkowski B."/>
            <person name="Beck T."/>
            <person name="Vogl C."/>
            <person name="Tomley F."/>
            <person name="Blake D.P."/>
            <person name="Joachim A."/>
        </authorList>
    </citation>
    <scope>NUCLEOTIDE SEQUENCE [LARGE SCALE GENOMIC DNA]</scope>
    <source>
        <strain evidence="3 4">Wien I</strain>
    </source>
</reference>
<feature type="domain" description="SRS" evidence="2">
    <location>
        <begin position="56"/>
        <end position="142"/>
    </location>
</feature>